<evidence type="ECO:0000313" key="3">
    <source>
        <dbReference type="EMBL" id="SDH66517.1"/>
    </source>
</evidence>
<dbReference type="InterPro" id="IPR012495">
    <property type="entry name" value="TadE-like_dom"/>
</dbReference>
<feature type="domain" description="TadE-like" evidence="2">
    <location>
        <begin position="16"/>
        <end position="58"/>
    </location>
</feature>
<sequence length="133" mass="13782">MRALRTRALREARDRGAVAVEFAIVLPVLVALTLGILAFGYALHIQSVLDASAREAVRIAAISTLPDRAAAAREAAIATATPSVTLQPSNIAISPITCLIGDRVTVTITVDHQLLGGLGAIELTGRGTMRCGG</sequence>
<keyword evidence="1" id="KW-0812">Transmembrane</keyword>
<dbReference type="STRING" id="399736.SAMN04489720_1940"/>
<keyword evidence="1" id="KW-1133">Transmembrane helix</keyword>
<reference evidence="4" key="1">
    <citation type="submission" date="2016-10" db="EMBL/GenBank/DDBJ databases">
        <authorList>
            <person name="Varghese N."/>
            <person name="Submissions S."/>
        </authorList>
    </citation>
    <scope>NUCLEOTIDE SEQUENCE [LARGE SCALE GENOMIC DNA]</scope>
    <source>
        <strain evidence="4">DSM 22002</strain>
    </source>
</reference>
<feature type="transmembrane region" description="Helical" evidence="1">
    <location>
        <begin position="20"/>
        <end position="43"/>
    </location>
</feature>
<accession>A0A1G8E9J8</accession>
<keyword evidence="4" id="KW-1185">Reference proteome</keyword>
<gene>
    <name evidence="3" type="ORF">SAMN04489720_1940</name>
</gene>
<keyword evidence="1" id="KW-0472">Membrane</keyword>
<name>A0A1G8E9J8_9MICO</name>
<dbReference type="Proteomes" id="UP000198822">
    <property type="component" value="Chromosome I"/>
</dbReference>
<evidence type="ECO:0000256" key="1">
    <source>
        <dbReference type="SAM" id="Phobius"/>
    </source>
</evidence>
<evidence type="ECO:0000259" key="2">
    <source>
        <dbReference type="Pfam" id="PF07811"/>
    </source>
</evidence>
<protein>
    <submittedName>
        <fullName evidence="3">TadE-like protein</fullName>
    </submittedName>
</protein>
<dbReference type="AlphaFoldDB" id="A0A1G8E9J8"/>
<dbReference type="EMBL" id="LT629695">
    <property type="protein sequence ID" value="SDH66517.1"/>
    <property type="molecule type" value="Genomic_DNA"/>
</dbReference>
<dbReference type="Pfam" id="PF07811">
    <property type="entry name" value="TadE"/>
    <property type="match status" value="1"/>
</dbReference>
<evidence type="ECO:0000313" key="4">
    <source>
        <dbReference type="Proteomes" id="UP000198822"/>
    </source>
</evidence>
<organism evidence="3 4">
    <name type="scientific">Agrococcus jejuensis</name>
    <dbReference type="NCBI Taxonomy" id="399736"/>
    <lineage>
        <taxon>Bacteria</taxon>
        <taxon>Bacillati</taxon>
        <taxon>Actinomycetota</taxon>
        <taxon>Actinomycetes</taxon>
        <taxon>Micrococcales</taxon>
        <taxon>Microbacteriaceae</taxon>
        <taxon>Agrococcus</taxon>
    </lineage>
</organism>
<proteinExistence type="predicted"/>
<dbReference type="RefSeq" id="WP_231945017.1">
    <property type="nucleotide sequence ID" value="NZ_LT629695.1"/>
</dbReference>